<feature type="non-terminal residue" evidence="2">
    <location>
        <position position="103"/>
    </location>
</feature>
<dbReference type="VEuPathDB" id="FungiDB:PTTG_25917"/>
<evidence type="ECO:0000256" key="1">
    <source>
        <dbReference type="SAM" id="MobiDB-lite"/>
    </source>
</evidence>
<name>A0A180GXU8_PUCT1</name>
<keyword evidence="4" id="KW-1185">Reference proteome</keyword>
<protein>
    <submittedName>
        <fullName evidence="2 3">Uncharacterized protein</fullName>
    </submittedName>
</protein>
<evidence type="ECO:0000313" key="3">
    <source>
        <dbReference type="EnsemblFungi" id="PTTG_25917-t43_1-p1"/>
    </source>
</evidence>
<sequence length="103" mass="11236">ARVFKLYKPAEKIPSVQVQPLRTTELDPPRPETKTNPGPNERAESDPTHPEEVTGQPSCSEIEIKPSEFTIQTSNTKGSSVTPKGKKSKNVRSRGKGGPIKLS</sequence>
<reference evidence="2" key="2">
    <citation type="submission" date="2016-05" db="EMBL/GenBank/DDBJ databases">
        <title>Comparative analysis highlights variable genome content of wheat rusts and divergence of the mating loci.</title>
        <authorList>
            <person name="Cuomo C.A."/>
            <person name="Bakkeren G."/>
            <person name="Szabo L."/>
            <person name="Khalil H."/>
            <person name="Joly D."/>
            <person name="Goldberg J."/>
            <person name="Young S."/>
            <person name="Zeng Q."/>
            <person name="Fellers J."/>
        </authorList>
    </citation>
    <scope>NUCLEOTIDE SEQUENCE [LARGE SCALE GENOMIC DNA]</scope>
    <source>
        <strain evidence="2">1-1 BBBD Race 1</strain>
    </source>
</reference>
<dbReference type="AlphaFoldDB" id="A0A180GXU8"/>
<reference evidence="3 4" key="3">
    <citation type="journal article" date="2017" name="G3 (Bethesda)">
        <title>Comparative analysis highlights variable genome content of wheat rusts and divergence of the mating loci.</title>
        <authorList>
            <person name="Cuomo C.A."/>
            <person name="Bakkeren G."/>
            <person name="Khalil H.B."/>
            <person name="Panwar V."/>
            <person name="Joly D."/>
            <person name="Linning R."/>
            <person name="Sakthikumar S."/>
            <person name="Song X."/>
            <person name="Adiconis X."/>
            <person name="Fan L."/>
            <person name="Goldberg J.M."/>
            <person name="Levin J.Z."/>
            <person name="Young S."/>
            <person name="Zeng Q."/>
            <person name="Anikster Y."/>
            <person name="Bruce M."/>
            <person name="Wang M."/>
            <person name="Yin C."/>
            <person name="McCallum B."/>
            <person name="Szabo L.J."/>
            <person name="Hulbert S."/>
            <person name="Chen X."/>
            <person name="Fellers J.P."/>
        </authorList>
    </citation>
    <scope>NUCLEOTIDE SEQUENCE</scope>
    <source>
        <strain evidence="3">isolate 1-1 / race 1 (BBBD)</strain>
        <strain evidence="4">Isolate 1-1 / race 1 (BBBD)</strain>
    </source>
</reference>
<dbReference type="EnsemblFungi" id="PTTG_25917-t43_1">
    <property type="protein sequence ID" value="PTTG_25917-t43_1-p1"/>
    <property type="gene ID" value="PTTG_25917"/>
</dbReference>
<evidence type="ECO:0000313" key="2">
    <source>
        <dbReference type="EMBL" id="OAV97666.1"/>
    </source>
</evidence>
<reference evidence="3" key="4">
    <citation type="submission" date="2025-05" db="UniProtKB">
        <authorList>
            <consortium name="EnsemblFungi"/>
        </authorList>
    </citation>
    <scope>IDENTIFICATION</scope>
    <source>
        <strain evidence="3">isolate 1-1 / race 1 (BBBD)</strain>
    </source>
</reference>
<feature type="compositionally biased region" description="Polar residues" evidence="1">
    <location>
        <begin position="69"/>
        <end position="82"/>
    </location>
</feature>
<feature type="region of interest" description="Disordered" evidence="1">
    <location>
        <begin position="1"/>
        <end position="103"/>
    </location>
</feature>
<dbReference type="Proteomes" id="UP000005240">
    <property type="component" value="Unassembled WGS sequence"/>
</dbReference>
<proteinExistence type="predicted"/>
<reference evidence="2" key="1">
    <citation type="submission" date="2009-11" db="EMBL/GenBank/DDBJ databases">
        <authorList>
            <consortium name="The Broad Institute Genome Sequencing Platform"/>
            <person name="Ward D."/>
            <person name="Feldgarden M."/>
            <person name="Earl A."/>
            <person name="Young S.K."/>
            <person name="Zeng Q."/>
            <person name="Koehrsen M."/>
            <person name="Alvarado L."/>
            <person name="Berlin A."/>
            <person name="Bochicchio J."/>
            <person name="Borenstein D."/>
            <person name="Chapman S.B."/>
            <person name="Chen Z."/>
            <person name="Engels R."/>
            <person name="Freedman E."/>
            <person name="Gellesch M."/>
            <person name="Goldberg J."/>
            <person name="Griggs A."/>
            <person name="Gujja S."/>
            <person name="Heilman E."/>
            <person name="Heiman D."/>
            <person name="Hepburn T."/>
            <person name="Howarth C."/>
            <person name="Jen D."/>
            <person name="Larson L."/>
            <person name="Lewis B."/>
            <person name="Mehta T."/>
            <person name="Park D."/>
            <person name="Pearson M."/>
            <person name="Roberts A."/>
            <person name="Saif S."/>
            <person name="Shea T."/>
            <person name="Shenoy N."/>
            <person name="Sisk P."/>
            <person name="Stolte C."/>
            <person name="Sykes S."/>
            <person name="Thomson T."/>
            <person name="Walk T."/>
            <person name="White J."/>
            <person name="Yandava C."/>
            <person name="Izard J."/>
            <person name="Baranova O.V."/>
            <person name="Blanton J.M."/>
            <person name="Tanner A.C."/>
            <person name="Dewhirst F.E."/>
            <person name="Haas B."/>
            <person name="Nusbaum C."/>
            <person name="Birren B."/>
        </authorList>
    </citation>
    <scope>NUCLEOTIDE SEQUENCE [LARGE SCALE GENOMIC DNA]</scope>
    <source>
        <strain evidence="2">1-1 BBBD Race 1</strain>
    </source>
</reference>
<feature type="compositionally biased region" description="Basic residues" evidence="1">
    <location>
        <begin position="84"/>
        <end position="95"/>
    </location>
</feature>
<gene>
    <name evidence="2" type="ORF">PTTG_25917</name>
</gene>
<feature type="non-terminal residue" evidence="2">
    <location>
        <position position="1"/>
    </location>
</feature>
<accession>A0A180GXU8</accession>
<dbReference type="EMBL" id="ADAS02000011">
    <property type="protein sequence ID" value="OAV97666.1"/>
    <property type="molecule type" value="Genomic_DNA"/>
</dbReference>
<organism evidence="2">
    <name type="scientific">Puccinia triticina (isolate 1-1 / race 1 (BBBD))</name>
    <name type="common">Brown leaf rust fungus</name>
    <dbReference type="NCBI Taxonomy" id="630390"/>
    <lineage>
        <taxon>Eukaryota</taxon>
        <taxon>Fungi</taxon>
        <taxon>Dikarya</taxon>
        <taxon>Basidiomycota</taxon>
        <taxon>Pucciniomycotina</taxon>
        <taxon>Pucciniomycetes</taxon>
        <taxon>Pucciniales</taxon>
        <taxon>Pucciniaceae</taxon>
        <taxon>Puccinia</taxon>
    </lineage>
</organism>
<feature type="compositionally biased region" description="Basic and acidic residues" evidence="1">
    <location>
        <begin position="41"/>
        <end position="52"/>
    </location>
</feature>
<feature type="compositionally biased region" description="Basic and acidic residues" evidence="1">
    <location>
        <begin position="24"/>
        <end position="33"/>
    </location>
</feature>
<evidence type="ECO:0000313" key="4">
    <source>
        <dbReference type="Proteomes" id="UP000005240"/>
    </source>
</evidence>